<evidence type="ECO:0000256" key="8">
    <source>
        <dbReference type="RuleBase" id="RU003346"/>
    </source>
</evidence>
<feature type="transmembrane region" description="Helical" evidence="9">
    <location>
        <begin position="415"/>
        <end position="434"/>
    </location>
</feature>
<evidence type="ECO:0000256" key="1">
    <source>
        <dbReference type="ARBA" id="ARBA00004141"/>
    </source>
</evidence>
<name>A0A427Y7X4_9TREE</name>
<evidence type="ECO:0000313" key="11">
    <source>
        <dbReference type="EMBL" id="RSH87183.1"/>
    </source>
</evidence>
<feature type="transmembrane region" description="Helical" evidence="9">
    <location>
        <begin position="354"/>
        <end position="374"/>
    </location>
</feature>
<evidence type="ECO:0000256" key="2">
    <source>
        <dbReference type="ARBA" id="ARBA00010992"/>
    </source>
</evidence>
<feature type="transmembrane region" description="Helical" evidence="9">
    <location>
        <begin position="480"/>
        <end position="499"/>
    </location>
</feature>
<protein>
    <recommendedName>
        <fullName evidence="10">Major facilitator superfamily (MFS) profile domain-containing protein</fullName>
    </recommendedName>
</protein>
<gene>
    <name evidence="11" type="ORF">EHS25_003674</name>
</gene>
<dbReference type="PROSITE" id="PS00216">
    <property type="entry name" value="SUGAR_TRANSPORT_1"/>
    <property type="match status" value="1"/>
</dbReference>
<dbReference type="Gene3D" id="1.20.1250.20">
    <property type="entry name" value="MFS general substrate transporter like domains"/>
    <property type="match status" value="1"/>
</dbReference>
<feature type="transmembrane region" description="Helical" evidence="9">
    <location>
        <begin position="381"/>
        <end position="403"/>
    </location>
</feature>
<organism evidence="11 12">
    <name type="scientific">Saitozyma podzolica</name>
    <dbReference type="NCBI Taxonomy" id="1890683"/>
    <lineage>
        <taxon>Eukaryota</taxon>
        <taxon>Fungi</taxon>
        <taxon>Dikarya</taxon>
        <taxon>Basidiomycota</taxon>
        <taxon>Agaricomycotina</taxon>
        <taxon>Tremellomycetes</taxon>
        <taxon>Tremellales</taxon>
        <taxon>Trimorphomycetaceae</taxon>
        <taxon>Saitozyma</taxon>
    </lineage>
</organism>
<dbReference type="NCBIfam" id="TIGR00879">
    <property type="entry name" value="SP"/>
    <property type="match status" value="1"/>
</dbReference>
<dbReference type="FunFam" id="1.20.1250.20:FF:000078">
    <property type="entry name" value="MFS maltose transporter, putative"/>
    <property type="match status" value="1"/>
</dbReference>
<feature type="domain" description="Major facilitator superfamily (MFS) profile" evidence="10">
    <location>
        <begin position="59"/>
        <end position="503"/>
    </location>
</feature>
<dbReference type="Pfam" id="PF00083">
    <property type="entry name" value="Sugar_tr"/>
    <property type="match status" value="1"/>
</dbReference>
<feature type="transmembrane region" description="Helical" evidence="9">
    <location>
        <begin position="194"/>
        <end position="216"/>
    </location>
</feature>
<evidence type="ECO:0000256" key="9">
    <source>
        <dbReference type="SAM" id="Phobius"/>
    </source>
</evidence>
<dbReference type="InterPro" id="IPR003663">
    <property type="entry name" value="Sugar/inositol_transpt"/>
</dbReference>
<keyword evidence="3 8" id="KW-0813">Transport</keyword>
<dbReference type="InterPro" id="IPR020846">
    <property type="entry name" value="MFS_dom"/>
</dbReference>
<dbReference type="GO" id="GO:0005351">
    <property type="term" value="F:carbohydrate:proton symporter activity"/>
    <property type="evidence" value="ECO:0007669"/>
    <property type="project" value="TreeGrafter"/>
</dbReference>
<comment type="caution">
    <text evidence="11">The sequence shown here is derived from an EMBL/GenBank/DDBJ whole genome shotgun (WGS) entry which is preliminary data.</text>
</comment>
<dbReference type="PANTHER" id="PTHR48022:SF51">
    <property type="entry name" value="ALPHA-GLUCOSIDE TRANSPORTER, PUTATIVE (AFU_ORTHOLOGUE AFUA_6G11920)-RELATED"/>
    <property type="match status" value="1"/>
</dbReference>
<dbReference type="PROSITE" id="PS50850">
    <property type="entry name" value="MFS"/>
    <property type="match status" value="1"/>
</dbReference>
<evidence type="ECO:0000259" key="10">
    <source>
        <dbReference type="PROSITE" id="PS50850"/>
    </source>
</evidence>
<evidence type="ECO:0000256" key="5">
    <source>
        <dbReference type="ARBA" id="ARBA00022989"/>
    </source>
</evidence>
<feature type="transmembrane region" description="Helical" evidence="9">
    <location>
        <begin position="316"/>
        <end position="342"/>
    </location>
</feature>
<keyword evidence="12" id="KW-1185">Reference proteome</keyword>
<dbReference type="AlphaFoldDB" id="A0A427Y7X4"/>
<dbReference type="Proteomes" id="UP000279259">
    <property type="component" value="Unassembled WGS sequence"/>
</dbReference>
<dbReference type="OrthoDB" id="6612291at2759"/>
<dbReference type="EMBL" id="RSCD01000018">
    <property type="protein sequence ID" value="RSH87183.1"/>
    <property type="molecule type" value="Genomic_DNA"/>
</dbReference>
<keyword evidence="4 9" id="KW-0812">Transmembrane</keyword>
<evidence type="ECO:0000256" key="4">
    <source>
        <dbReference type="ARBA" id="ARBA00022692"/>
    </source>
</evidence>
<dbReference type="InterPro" id="IPR005828">
    <property type="entry name" value="MFS_sugar_transport-like"/>
</dbReference>
<evidence type="ECO:0000256" key="7">
    <source>
        <dbReference type="ARBA" id="ARBA00049119"/>
    </source>
</evidence>
<evidence type="ECO:0000256" key="6">
    <source>
        <dbReference type="ARBA" id="ARBA00023136"/>
    </source>
</evidence>
<feature type="transmembrane region" description="Helical" evidence="9">
    <location>
        <begin position="446"/>
        <end position="468"/>
    </location>
</feature>
<accession>A0A427Y7X4</accession>
<proteinExistence type="inferred from homology"/>
<evidence type="ECO:0000256" key="3">
    <source>
        <dbReference type="ARBA" id="ARBA00022448"/>
    </source>
</evidence>
<comment type="subcellular location">
    <subcellularLocation>
        <location evidence="1">Membrane</location>
        <topology evidence="1">Multi-pass membrane protein</topology>
    </subcellularLocation>
</comment>
<reference evidence="11 12" key="1">
    <citation type="submission" date="2018-11" db="EMBL/GenBank/DDBJ databases">
        <title>Genome sequence of Saitozyma podzolica DSM 27192.</title>
        <authorList>
            <person name="Aliyu H."/>
            <person name="Gorte O."/>
            <person name="Ochsenreither K."/>
        </authorList>
    </citation>
    <scope>NUCLEOTIDE SEQUENCE [LARGE SCALE GENOMIC DNA]</scope>
    <source>
        <strain evidence="11 12">DSM 27192</strain>
    </source>
</reference>
<comment type="similarity">
    <text evidence="2 8">Belongs to the major facilitator superfamily. Sugar transporter (TC 2.A.1.1) family.</text>
</comment>
<dbReference type="InterPro" id="IPR005829">
    <property type="entry name" value="Sugar_transporter_CS"/>
</dbReference>
<comment type="catalytic activity">
    <reaction evidence="7">
        <text>myo-inositol(out) + H(+)(out) = myo-inositol(in) + H(+)(in)</text>
        <dbReference type="Rhea" id="RHEA:60364"/>
        <dbReference type="ChEBI" id="CHEBI:15378"/>
        <dbReference type="ChEBI" id="CHEBI:17268"/>
    </reaction>
</comment>
<feature type="transmembrane region" description="Helical" evidence="9">
    <location>
        <begin position="134"/>
        <end position="152"/>
    </location>
</feature>
<dbReference type="InterPro" id="IPR050360">
    <property type="entry name" value="MFS_Sugar_Transporters"/>
</dbReference>
<dbReference type="PANTHER" id="PTHR48022">
    <property type="entry name" value="PLASTIDIC GLUCOSE TRANSPORTER 4"/>
    <property type="match status" value="1"/>
</dbReference>
<dbReference type="InterPro" id="IPR036259">
    <property type="entry name" value="MFS_trans_sf"/>
</dbReference>
<keyword evidence="5 9" id="KW-1133">Transmembrane helix</keyword>
<dbReference type="GO" id="GO:0016020">
    <property type="term" value="C:membrane"/>
    <property type="evidence" value="ECO:0007669"/>
    <property type="project" value="UniProtKB-SubCell"/>
</dbReference>
<evidence type="ECO:0000313" key="12">
    <source>
        <dbReference type="Proteomes" id="UP000279259"/>
    </source>
</evidence>
<sequence>MSQTDFKTYTEHVESGKTLGNDDATGGIREFAAVNQVNAHEKGLSYSQGIRRYKIALVYCFCVSLGAMLNGLDGSIQGQVISIPTFRKAFGYQSNGQYIVPASWQSAWSGGQRAVTMIAALFAGALADRIGRRNTLYIACIVSIGSVFMLVFAPPGSFAMILVGRMVNGAASALFNCIAASYTSELSPLPIRGLTTGGLNIWIVGGQLTAAGVTYACGTRNDNWAWRIPLAVQWSVPALMLLTLPFIPESPWHLVRKGKMEEARKALVRLYWLSGDDVDQHLARIDEVVLLEAHNKDNGTGTYLDLFRRTNLRRTIVVAVVFMCQEFAGVQFVLGFSTYFFQLAGFPVAQSFKLNIGTLSLAFVGNLIGLSLINRVGRRRLFIVGMCTCAADCLGLAICSMIPGQAALWGQASFTMIYMLAFQSGIGPVAYALVGELGSAKLRAKTVGWGMAVHNTSVGTTQVILPYLVNPDQANLKGKVGWIFFGVAVVGAIWAYFFVPETAHRNIDELDELFARGIPARKFHKTELGLDRSAAFETEI</sequence>
<dbReference type="SUPFAM" id="SSF103473">
    <property type="entry name" value="MFS general substrate transporter"/>
    <property type="match status" value="1"/>
</dbReference>
<keyword evidence="6 9" id="KW-0472">Membrane</keyword>